<comment type="caution">
    <text evidence="1">The sequence shown here is derived from an EMBL/GenBank/DDBJ whole genome shotgun (WGS) entry which is preliminary data.</text>
</comment>
<accession>A0AA41U209</accession>
<dbReference type="Proteomes" id="UP001165378">
    <property type="component" value="Unassembled WGS sequence"/>
</dbReference>
<name>A0AA41U209_9ACTN</name>
<dbReference type="AlphaFoldDB" id="A0AA41U209"/>
<dbReference type="RefSeq" id="WP_235055956.1">
    <property type="nucleotide sequence ID" value="NZ_JAKFHA010000022.1"/>
</dbReference>
<proteinExistence type="predicted"/>
<keyword evidence="2" id="KW-1185">Reference proteome</keyword>
<dbReference type="EMBL" id="JAKFHA010000022">
    <property type="protein sequence ID" value="MCF2531298.1"/>
    <property type="molecule type" value="Genomic_DNA"/>
</dbReference>
<evidence type="ECO:0000313" key="2">
    <source>
        <dbReference type="Proteomes" id="UP001165378"/>
    </source>
</evidence>
<reference evidence="1" key="1">
    <citation type="submission" date="2022-01" db="EMBL/GenBank/DDBJ databases">
        <title>Genome-Based Taxonomic Classification of the Phylum Actinobacteria.</title>
        <authorList>
            <person name="Gao Y."/>
        </authorList>
    </citation>
    <scope>NUCLEOTIDE SEQUENCE</scope>
    <source>
        <strain evidence="1">KLBMP 8922</strain>
    </source>
</reference>
<protein>
    <submittedName>
        <fullName evidence="1">Uncharacterized protein</fullName>
    </submittedName>
</protein>
<evidence type="ECO:0000313" key="1">
    <source>
        <dbReference type="EMBL" id="MCF2531298.1"/>
    </source>
</evidence>
<organism evidence="1 2">
    <name type="scientific">Yinghuangia soli</name>
    <dbReference type="NCBI Taxonomy" id="2908204"/>
    <lineage>
        <taxon>Bacteria</taxon>
        <taxon>Bacillati</taxon>
        <taxon>Actinomycetota</taxon>
        <taxon>Actinomycetes</taxon>
        <taxon>Kitasatosporales</taxon>
        <taxon>Streptomycetaceae</taxon>
        <taxon>Yinghuangia</taxon>
    </lineage>
</organism>
<gene>
    <name evidence="1" type="ORF">LZ495_29325</name>
</gene>
<sequence>MRARTIRGATQPCTTRSTALALRAPAVGPATVTSSAAPGVAGGCGAVVPVAAVAGIGRRRVLRARTVGSATRRETPGGTTTIGAAVAVARPCGAVVPVPAVVVAVAAVAGVGRRRVLRARTAGRATRRETTGGTATVSEAVAVAWHTAAGAAAIARGAAPGVAGRRCAVAAVAGVGRRRVVGARAVA</sequence>